<evidence type="ECO:0000313" key="6">
    <source>
        <dbReference type="EMBL" id="QHK22604.1"/>
    </source>
</evidence>
<protein>
    <recommendedName>
        <fullName evidence="8">3-hydroxyacyl-CoA dehydrogenase</fullName>
    </recommendedName>
</protein>
<feature type="domain" description="3-hydroxyacyl-CoA dehydrogenase C-terminal" evidence="4">
    <location>
        <begin position="174"/>
        <end position="263"/>
    </location>
</feature>
<dbReference type="PANTHER" id="PTHR43612">
    <property type="entry name" value="TRIFUNCTIONAL ENZYME SUBUNIT ALPHA"/>
    <property type="match status" value="1"/>
</dbReference>
<dbReference type="PANTHER" id="PTHR43612:SF3">
    <property type="entry name" value="TRIFUNCTIONAL ENZYME SUBUNIT ALPHA, MITOCHONDRIAL"/>
    <property type="match status" value="1"/>
</dbReference>
<keyword evidence="6" id="KW-0614">Plasmid</keyword>
<comment type="pathway">
    <text evidence="1">Lipid metabolism; butanoate metabolism.</text>
</comment>
<reference evidence="6 7" key="1">
    <citation type="submission" date="2020-01" db="EMBL/GenBank/DDBJ databases">
        <title>Pseudarthrobacter psychrotolerans sp. nov., isolated from antarctic soil.</title>
        <authorList>
            <person name="Shin Y."/>
            <person name="Park W."/>
        </authorList>
    </citation>
    <scope>NUCLEOTIDE SEQUENCE [LARGE SCALE GENOMIC DNA]</scope>
    <source>
        <strain evidence="6 7">YJ56</strain>
        <plasmid evidence="6 7">unnamed2</plasmid>
    </source>
</reference>
<dbReference type="InterPro" id="IPR008927">
    <property type="entry name" value="6-PGluconate_DH-like_C_sf"/>
</dbReference>
<evidence type="ECO:0000313" key="7">
    <source>
        <dbReference type="Proteomes" id="UP000464186"/>
    </source>
</evidence>
<evidence type="ECO:0000256" key="2">
    <source>
        <dbReference type="ARBA" id="ARBA00009463"/>
    </source>
</evidence>
<dbReference type="EMBL" id="CP047900">
    <property type="protein sequence ID" value="QHK22604.1"/>
    <property type="molecule type" value="Genomic_DNA"/>
</dbReference>
<evidence type="ECO:0008006" key="8">
    <source>
        <dbReference type="Google" id="ProtNLM"/>
    </source>
</evidence>
<dbReference type="InterPro" id="IPR006176">
    <property type="entry name" value="3-OHacyl-CoA_DH_NAD-bd"/>
</dbReference>
<dbReference type="Pfam" id="PF00725">
    <property type="entry name" value="3HCDH"/>
    <property type="match status" value="1"/>
</dbReference>
<dbReference type="GO" id="GO:0004300">
    <property type="term" value="F:enoyl-CoA hydratase activity"/>
    <property type="evidence" value="ECO:0007669"/>
    <property type="project" value="TreeGrafter"/>
</dbReference>
<name>A0A6P1NVN9_9MICC</name>
<dbReference type="InterPro" id="IPR036291">
    <property type="entry name" value="NAD(P)-bd_dom_sf"/>
</dbReference>
<dbReference type="InterPro" id="IPR006108">
    <property type="entry name" value="3HC_DH_C"/>
</dbReference>
<keyword evidence="3" id="KW-0560">Oxidoreductase</keyword>
<dbReference type="GO" id="GO:0016509">
    <property type="term" value="F:long-chain (3S)-3-hydroxyacyl-CoA dehydrogenase (NAD+) activity"/>
    <property type="evidence" value="ECO:0007669"/>
    <property type="project" value="TreeGrafter"/>
</dbReference>
<dbReference type="SUPFAM" id="SSF48179">
    <property type="entry name" value="6-phosphogluconate dehydrogenase C-terminal domain-like"/>
    <property type="match status" value="2"/>
</dbReference>
<evidence type="ECO:0000256" key="1">
    <source>
        <dbReference type="ARBA" id="ARBA00005086"/>
    </source>
</evidence>
<proteinExistence type="inferred from homology"/>
<organism evidence="6 7">
    <name type="scientific">Pseudarthrobacter psychrotolerans</name>
    <dbReference type="NCBI Taxonomy" id="2697569"/>
    <lineage>
        <taxon>Bacteria</taxon>
        <taxon>Bacillati</taxon>
        <taxon>Actinomycetota</taxon>
        <taxon>Actinomycetes</taxon>
        <taxon>Micrococcales</taxon>
        <taxon>Micrococcaceae</taxon>
        <taxon>Pseudarthrobacter</taxon>
    </lineage>
</organism>
<dbReference type="Gene3D" id="1.10.1040.50">
    <property type="match status" value="1"/>
</dbReference>
<evidence type="ECO:0000256" key="3">
    <source>
        <dbReference type="ARBA" id="ARBA00023002"/>
    </source>
</evidence>
<dbReference type="KEGG" id="psey:GU243_23850"/>
<keyword evidence="7" id="KW-1185">Reference proteome</keyword>
<accession>A0A6P1NVN9</accession>
<dbReference type="SUPFAM" id="SSF51735">
    <property type="entry name" value="NAD(P)-binding Rossmann-fold domains"/>
    <property type="match status" value="1"/>
</dbReference>
<dbReference type="AlphaFoldDB" id="A0A6P1NVN9"/>
<evidence type="ECO:0000259" key="5">
    <source>
        <dbReference type="Pfam" id="PF02737"/>
    </source>
</evidence>
<comment type="similarity">
    <text evidence="2">Belongs to the 3-hydroxyacyl-CoA dehydrogenase family.</text>
</comment>
<dbReference type="Gene3D" id="3.40.50.720">
    <property type="entry name" value="NAD(P)-binding Rossmann-like Domain"/>
    <property type="match status" value="1"/>
</dbReference>
<sequence>MASQLALTFARQLRVPVLMTDLSADRISSALHWIDEQLKKQVKRRQVTSADADEIRSLVTGTTDKADFSGCDVVIEAVYEELTVKRTVFAEVEPHLSEDAILLTNTSSLSVQDISAALLNPGQLIGFHFFNPVDVLQLIELVPSQETSDSTLAKAQTLASLLGKLPVVVKDAPGFVVNRILTRLFSEVLMHIDRGANPTTVDHALDPLGLPMTPLSLLQFIGPRVQYHICQTLHVAYPSRYHSSSSLNAIVTLNLPGYLTDQGTISPEVAALLPSPSPVEPEEIRAKLLSALEEEIRIMLSEQVTESREDIDLCMILGANFPYHTGGLTWAR</sequence>
<dbReference type="Proteomes" id="UP000464186">
    <property type="component" value="Plasmid unnamed2"/>
</dbReference>
<dbReference type="GO" id="GO:0006635">
    <property type="term" value="P:fatty acid beta-oxidation"/>
    <property type="evidence" value="ECO:0007669"/>
    <property type="project" value="TreeGrafter"/>
</dbReference>
<feature type="domain" description="3-hydroxyacyl-CoA dehydrogenase NAD binding" evidence="5">
    <location>
        <begin position="1"/>
        <end position="171"/>
    </location>
</feature>
<dbReference type="FunFam" id="3.40.50.720:FF:000009">
    <property type="entry name" value="Fatty oxidation complex, alpha subunit"/>
    <property type="match status" value="1"/>
</dbReference>
<dbReference type="GO" id="GO:0070403">
    <property type="term" value="F:NAD+ binding"/>
    <property type="evidence" value="ECO:0007669"/>
    <property type="project" value="InterPro"/>
</dbReference>
<gene>
    <name evidence="6" type="ORF">GU243_23850</name>
</gene>
<evidence type="ECO:0000259" key="4">
    <source>
        <dbReference type="Pfam" id="PF00725"/>
    </source>
</evidence>
<dbReference type="InterPro" id="IPR050136">
    <property type="entry name" value="FA_oxidation_alpha_subunit"/>
</dbReference>
<geneLocation type="plasmid" evidence="6 7">
    <name>unnamed2</name>
</geneLocation>
<dbReference type="Pfam" id="PF02737">
    <property type="entry name" value="3HCDH_N"/>
    <property type="match status" value="1"/>
</dbReference>